<gene>
    <name evidence="4" type="ORF">DFH94DRAFT_702236</name>
</gene>
<feature type="chain" id="PRO_5040501496" evidence="3">
    <location>
        <begin position="24"/>
        <end position="975"/>
    </location>
</feature>
<dbReference type="GO" id="GO:0005992">
    <property type="term" value="P:trehalose biosynthetic process"/>
    <property type="evidence" value="ECO:0007669"/>
    <property type="project" value="InterPro"/>
</dbReference>
<dbReference type="PANTHER" id="PTHR10788">
    <property type="entry name" value="TREHALOSE-6-PHOSPHATE SYNTHASE"/>
    <property type="match status" value="1"/>
</dbReference>
<dbReference type="GO" id="GO:0005946">
    <property type="term" value="C:alpha,alpha-trehalose-phosphate synthase complex (UDP-forming)"/>
    <property type="evidence" value="ECO:0007669"/>
    <property type="project" value="TreeGrafter"/>
</dbReference>
<dbReference type="PANTHER" id="PTHR10788:SF15">
    <property type="entry name" value="TREHALOSE SYNTHASE COMPLEX REGULATORY SUBUNIT TPS3-RELATED"/>
    <property type="match status" value="1"/>
</dbReference>
<keyword evidence="2" id="KW-1133">Transmembrane helix</keyword>
<keyword evidence="3" id="KW-0732">Signal</keyword>
<dbReference type="AlphaFoldDB" id="A0A9P5N5K7"/>
<dbReference type="EMBL" id="WHVB01000001">
    <property type="protein sequence ID" value="KAF8486988.1"/>
    <property type="molecule type" value="Genomic_DNA"/>
</dbReference>
<dbReference type="GO" id="GO:0004805">
    <property type="term" value="F:trehalose-phosphatase activity"/>
    <property type="evidence" value="ECO:0007669"/>
    <property type="project" value="TreeGrafter"/>
</dbReference>
<reference evidence="4" key="2">
    <citation type="journal article" date="2020" name="Nat. Commun.">
        <title>Large-scale genome sequencing of mycorrhizal fungi provides insights into the early evolution of symbiotic traits.</title>
        <authorList>
            <person name="Miyauchi S."/>
            <person name="Kiss E."/>
            <person name="Kuo A."/>
            <person name="Drula E."/>
            <person name="Kohler A."/>
            <person name="Sanchez-Garcia M."/>
            <person name="Morin E."/>
            <person name="Andreopoulos B."/>
            <person name="Barry K.W."/>
            <person name="Bonito G."/>
            <person name="Buee M."/>
            <person name="Carver A."/>
            <person name="Chen C."/>
            <person name="Cichocki N."/>
            <person name="Clum A."/>
            <person name="Culley D."/>
            <person name="Crous P.W."/>
            <person name="Fauchery L."/>
            <person name="Girlanda M."/>
            <person name="Hayes R.D."/>
            <person name="Keri Z."/>
            <person name="LaButti K."/>
            <person name="Lipzen A."/>
            <person name="Lombard V."/>
            <person name="Magnuson J."/>
            <person name="Maillard F."/>
            <person name="Murat C."/>
            <person name="Nolan M."/>
            <person name="Ohm R.A."/>
            <person name="Pangilinan J."/>
            <person name="Pereira M.F."/>
            <person name="Perotto S."/>
            <person name="Peter M."/>
            <person name="Pfister S."/>
            <person name="Riley R."/>
            <person name="Sitrit Y."/>
            <person name="Stielow J.B."/>
            <person name="Szollosi G."/>
            <person name="Zifcakova L."/>
            <person name="Stursova M."/>
            <person name="Spatafora J.W."/>
            <person name="Tedersoo L."/>
            <person name="Vaario L.M."/>
            <person name="Yamada A."/>
            <person name="Yan M."/>
            <person name="Wang P."/>
            <person name="Xu J."/>
            <person name="Bruns T."/>
            <person name="Baldrian P."/>
            <person name="Vilgalys R."/>
            <person name="Dunand C."/>
            <person name="Henrissat B."/>
            <person name="Grigoriev I.V."/>
            <person name="Hibbett D."/>
            <person name="Nagy L.G."/>
            <person name="Martin F.M."/>
        </authorList>
    </citation>
    <scope>NUCLEOTIDE SEQUENCE</scope>
    <source>
        <strain evidence="4">Prilba</strain>
    </source>
</reference>
<dbReference type="InterPro" id="IPR036412">
    <property type="entry name" value="HAD-like_sf"/>
</dbReference>
<dbReference type="GO" id="GO:0003825">
    <property type="term" value="F:alpha,alpha-trehalose-phosphate synthase (UDP-forming) activity"/>
    <property type="evidence" value="ECO:0007669"/>
    <property type="project" value="TreeGrafter"/>
</dbReference>
<dbReference type="SUPFAM" id="SSF56784">
    <property type="entry name" value="HAD-like"/>
    <property type="match status" value="1"/>
</dbReference>
<dbReference type="GO" id="GO:0005829">
    <property type="term" value="C:cytosol"/>
    <property type="evidence" value="ECO:0007669"/>
    <property type="project" value="TreeGrafter"/>
</dbReference>
<feature type="signal peptide" evidence="3">
    <location>
        <begin position="1"/>
        <end position="23"/>
    </location>
</feature>
<evidence type="ECO:0000256" key="2">
    <source>
        <dbReference type="SAM" id="Phobius"/>
    </source>
</evidence>
<comment type="caution">
    <text evidence="4">The sequence shown here is derived from an EMBL/GenBank/DDBJ whole genome shotgun (WGS) entry which is preliminary data.</text>
</comment>
<sequence length="975" mass="109749">MSSLRNHRVVIASLFLPNTAVLGESHPPTPDVHSSLPLPDVFPSHTKDQGFKLTLPSPRTRTPAPILSIVEDLKDKSRTGSPAVTPGVEHVSPLFATLAQLKPSGFGDTKVKSSARNGFGCLPGSLPSTRQRPTEDHHAHIPLRSQRKNTRSIARRPHSDSPVGRQYHVEPNPHGNGGLTNAVKSLEGRLKRKRWVGTLGTNTDSFKEPLRRNIDYRMAEEYDSSPVWIPDDEFTQYYDNFCHQVLWPCLHYVVPDAPKTKTFYESSSYKQYVSVNQRFADTIVANYQEGDIIWVNDYHLMLVPQLVREKLPTAIVGFFLHVAFPSSEIFRCLSVREHLLRGMLSADLIGFQTANYARHFRQTVSRILALETLPKGIQLDDHFVDVGVFPVGIDVRALKEKRRDAEVAQWVQTLTDRYAGVKLVVGRDKLDEVQGVRHKLLAFEAFLDKHPEYHQKVVLIQVALQTSEENEAHGGVSDVVARINSRFSTLTYQPVVFLHTEDLSFGQYLALLTVADAFLVTSMREGMALRTHEFVVCQEERHRPLILSEFTGSYSYSGFRSCIAVNPWDTRNTAKAIHQALTLDADEAFSRWDDLHNHVVTQTAQAFVTSFLTRCLRVNIEHQQGDTQVASLDLALLLPRYRHSQRRLLLIDFEDTLWERNPRRQREGKGESIPTEAIEVVKRLSEDSRNEVWLLSGLPVKMLDGLARDTPKVGFVAENGCFVKPMPGKSGESSWITMVANFNLTWKNSCIEILNYFTERTPGSFIEERDASIVWRYFSGDEAVDSGDRAWARRQAAEAQNHIFDSLGERYGLRIIPGKNAFLVLPNYISRSTAVGAILHAGGPTYSPRAPWILPEESESIAHAKDFVLAIGRDEKLLRRLGELDNAETCSTGTGGTDARWRVAREEVIDVLGQLAAAQGGTLNVSSKLTVHRNILLFIIFTYVVLVTSQERRRFCGPRDAIPSTKGSKGRGWRR</sequence>
<evidence type="ECO:0000256" key="3">
    <source>
        <dbReference type="SAM" id="SignalP"/>
    </source>
</evidence>
<keyword evidence="2" id="KW-0812">Transmembrane</keyword>
<accession>A0A9P5N5K7</accession>
<evidence type="ECO:0000256" key="1">
    <source>
        <dbReference type="SAM" id="MobiDB-lite"/>
    </source>
</evidence>
<dbReference type="OrthoDB" id="755951at2759"/>
<name>A0A9P5N5K7_9AGAM</name>
<feature type="compositionally biased region" description="Basic residues" evidence="1">
    <location>
        <begin position="145"/>
        <end position="156"/>
    </location>
</feature>
<keyword evidence="2" id="KW-0472">Membrane</keyword>
<evidence type="ECO:0000313" key="4">
    <source>
        <dbReference type="EMBL" id="KAF8486988.1"/>
    </source>
</evidence>
<feature type="region of interest" description="Disordered" evidence="1">
    <location>
        <begin position="122"/>
        <end position="179"/>
    </location>
</feature>
<keyword evidence="5" id="KW-1185">Reference proteome</keyword>
<dbReference type="Gene3D" id="3.40.50.2000">
    <property type="entry name" value="Glycogen Phosphorylase B"/>
    <property type="match status" value="2"/>
</dbReference>
<reference evidence="4" key="1">
    <citation type="submission" date="2019-10" db="EMBL/GenBank/DDBJ databases">
        <authorList>
            <consortium name="DOE Joint Genome Institute"/>
            <person name="Kuo A."/>
            <person name="Miyauchi S."/>
            <person name="Kiss E."/>
            <person name="Drula E."/>
            <person name="Kohler A."/>
            <person name="Sanchez-Garcia M."/>
            <person name="Andreopoulos B."/>
            <person name="Barry K.W."/>
            <person name="Bonito G."/>
            <person name="Buee M."/>
            <person name="Carver A."/>
            <person name="Chen C."/>
            <person name="Cichocki N."/>
            <person name="Clum A."/>
            <person name="Culley D."/>
            <person name="Crous P.W."/>
            <person name="Fauchery L."/>
            <person name="Girlanda M."/>
            <person name="Hayes R."/>
            <person name="Keri Z."/>
            <person name="LaButti K."/>
            <person name="Lipzen A."/>
            <person name="Lombard V."/>
            <person name="Magnuson J."/>
            <person name="Maillard F."/>
            <person name="Morin E."/>
            <person name="Murat C."/>
            <person name="Nolan M."/>
            <person name="Ohm R."/>
            <person name="Pangilinan J."/>
            <person name="Pereira M."/>
            <person name="Perotto S."/>
            <person name="Peter M."/>
            <person name="Riley R."/>
            <person name="Sitrit Y."/>
            <person name="Stielow B."/>
            <person name="Szollosi G."/>
            <person name="Zifcakova L."/>
            <person name="Stursova M."/>
            <person name="Spatafora J.W."/>
            <person name="Tedersoo L."/>
            <person name="Vaario L.-M."/>
            <person name="Yamada A."/>
            <person name="Yan M."/>
            <person name="Wang P."/>
            <person name="Xu J."/>
            <person name="Bruns T."/>
            <person name="Baldrian P."/>
            <person name="Vilgalys R."/>
            <person name="Henrissat B."/>
            <person name="Grigoriev I.V."/>
            <person name="Hibbett D."/>
            <person name="Nagy L.G."/>
            <person name="Martin F.M."/>
        </authorList>
    </citation>
    <scope>NUCLEOTIDE SEQUENCE</scope>
    <source>
        <strain evidence="4">Prilba</strain>
    </source>
</reference>
<proteinExistence type="predicted"/>
<dbReference type="InterPro" id="IPR003337">
    <property type="entry name" value="Trehalose_PPase"/>
</dbReference>
<evidence type="ECO:0000313" key="5">
    <source>
        <dbReference type="Proteomes" id="UP000759537"/>
    </source>
</evidence>
<dbReference type="SUPFAM" id="SSF53756">
    <property type="entry name" value="UDP-Glycosyltransferase/glycogen phosphorylase"/>
    <property type="match status" value="1"/>
</dbReference>
<dbReference type="FunFam" id="3.40.50.2000:FF:000036">
    <property type="entry name" value="Alpha,alpha-trehalose-phosphate synthase subunit Tps2"/>
    <property type="match status" value="1"/>
</dbReference>
<organism evidence="4 5">
    <name type="scientific">Russula ochroleuca</name>
    <dbReference type="NCBI Taxonomy" id="152965"/>
    <lineage>
        <taxon>Eukaryota</taxon>
        <taxon>Fungi</taxon>
        <taxon>Dikarya</taxon>
        <taxon>Basidiomycota</taxon>
        <taxon>Agaricomycotina</taxon>
        <taxon>Agaricomycetes</taxon>
        <taxon>Russulales</taxon>
        <taxon>Russulaceae</taxon>
        <taxon>Russula</taxon>
    </lineage>
</organism>
<dbReference type="Pfam" id="PF02358">
    <property type="entry name" value="Trehalose_PPase"/>
    <property type="match status" value="1"/>
</dbReference>
<dbReference type="InterPro" id="IPR001830">
    <property type="entry name" value="Glyco_trans_20"/>
</dbReference>
<protein>
    <submittedName>
        <fullName evidence="4">Alpha-trehalose-phosphate synthase</fullName>
    </submittedName>
</protein>
<dbReference type="CDD" id="cd03788">
    <property type="entry name" value="GT20_TPS"/>
    <property type="match status" value="1"/>
</dbReference>
<dbReference type="Proteomes" id="UP000759537">
    <property type="component" value="Unassembled WGS sequence"/>
</dbReference>
<feature type="transmembrane region" description="Helical" evidence="2">
    <location>
        <begin position="931"/>
        <end position="949"/>
    </location>
</feature>
<dbReference type="Pfam" id="PF00982">
    <property type="entry name" value="Glyco_transf_20"/>
    <property type="match status" value="1"/>
</dbReference>